<evidence type="ECO:0000313" key="1">
    <source>
        <dbReference type="EMBL" id="CAI9713988.1"/>
    </source>
</evidence>
<reference evidence="1" key="1">
    <citation type="submission" date="2023-05" db="EMBL/GenBank/DDBJ databases">
        <authorList>
            <consortium name="ELIXIR-Norway"/>
        </authorList>
    </citation>
    <scope>NUCLEOTIDE SEQUENCE</scope>
</reference>
<gene>
    <name evidence="1" type="ORF">MRATA1EN3_LOCUS25201</name>
</gene>
<accession>A0ACB0FN91</accession>
<organism evidence="1 2">
    <name type="scientific">Rangifer tarandus platyrhynchus</name>
    <name type="common">Svalbard reindeer</name>
    <dbReference type="NCBI Taxonomy" id="3082113"/>
    <lineage>
        <taxon>Eukaryota</taxon>
        <taxon>Metazoa</taxon>
        <taxon>Chordata</taxon>
        <taxon>Craniata</taxon>
        <taxon>Vertebrata</taxon>
        <taxon>Euteleostomi</taxon>
        <taxon>Mammalia</taxon>
        <taxon>Eutheria</taxon>
        <taxon>Laurasiatheria</taxon>
        <taxon>Artiodactyla</taxon>
        <taxon>Ruminantia</taxon>
        <taxon>Pecora</taxon>
        <taxon>Cervidae</taxon>
        <taxon>Odocoileinae</taxon>
        <taxon>Rangifer</taxon>
    </lineage>
</organism>
<name>A0ACB0FN91_RANTA</name>
<proteinExistence type="predicted"/>
<dbReference type="Proteomes" id="UP001162501">
    <property type="component" value="Chromosome 9"/>
</dbReference>
<sequence length="172" mass="18352">MANVTKIKFQYFKPLEKGTTEHTGGGRRRAQAGRAPARGAAAARTEGAGRRLGEGKGRGLAETRPTPHGPQRRPGSRAGRLPSAATGGRQPQAPTAPAAPRKQEAEGSRRSRCVLHCHRDPTRRQRLPRERPSAPGARGKSPNAPMNERLPHDGHARGRGFPSPLPSSGNPL</sequence>
<protein>
    <submittedName>
        <fullName evidence="1">Uncharacterized protein</fullName>
    </submittedName>
</protein>
<dbReference type="EMBL" id="OX596093">
    <property type="protein sequence ID" value="CAI9713988.1"/>
    <property type="molecule type" value="Genomic_DNA"/>
</dbReference>
<evidence type="ECO:0000313" key="2">
    <source>
        <dbReference type="Proteomes" id="UP001162501"/>
    </source>
</evidence>